<gene>
    <name evidence="2" type="ORF">PENARI_c005G06657</name>
</gene>
<protein>
    <submittedName>
        <fullName evidence="2">Uncharacterized protein</fullName>
    </submittedName>
</protein>
<name>A0A1F5LNY7_PENAI</name>
<feature type="compositionally biased region" description="Basic and acidic residues" evidence="1">
    <location>
        <begin position="54"/>
        <end position="65"/>
    </location>
</feature>
<feature type="region of interest" description="Disordered" evidence="1">
    <location>
        <begin position="1"/>
        <end position="101"/>
    </location>
</feature>
<dbReference type="AlphaFoldDB" id="A0A1F5LNY7"/>
<dbReference type="GeneID" id="34574545"/>
<accession>A0A1F5LNY7</accession>
<comment type="caution">
    <text evidence="2">The sequence shown here is derived from an EMBL/GenBank/DDBJ whole genome shotgun (WGS) entry which is preliminary data.</text>
</comment>
<feature type="compositionally biased region" description="Basic and acidic residues" evidence="1">
    <location>
        <begin position="11"/>
        <end position="30"/>
    </location>
</feature>
<dbReference type="OrthoDB" id="4368896at2759"/>
<feature type="compositionally biased region" description="Low complexity" evidence="1">
    <location>
        <begin position="75"/>
        <end position="89"/>
    </location>
</feature>
<dbReference type="RefSeq" id="XP_022490257.1">
    <property type="nucleotide sequence ID" value="XM_022629811.1"/>
</dbReference>
<evidence type="ECO:0000313" key="2">
    <source>
        <dbReference type="EMBL" id="OGE54827.1"/>
    </source>
</evidence>
<dbReference type="EMBL" id="LXJU01000005">
    <property type="protein sequence ID" value="OGE54827.1"/>
    <property type="molecule type" value="Genomic_DNA"/>
</dbReference>
<sequence>MALQQKIHAQPKRERPETDYEQWMREHDESYELSEEPQYGPSLQQPPAMPDSSSGRDKSVEDHSHGSHYGTIVTSPAMHSSSPSLSPAHYTGHKAATLGQY</sequence>
<proteinExistence type="predicted"/>
<organism evidence="2 3">
    <name type="scientific">Penicillium arizonense</name>
    <dbReference type="NCBI Taxonomy" id="1835702"/>
    <lineage>
        <taxon>Eukaryota</taxon>
        <taxon>Fungi</taxon>
        <taxon>Dikarya</taxon>
        <taxon>Ascomycota</taxon>
        <taxon>Pezizomycotina</taxon>
        <taxon>Eurotiomycetes</taxon>
        <taxon>Eurotiomycetidae</taxon>
        <taxon>Eurotiales</taxon>
        <taxon>Aspergillaceae</taxon>
        <taxon>Penicillium</taxon>
    </lineage>
</organism>
<dbReference type="Proteomes" id="UP000177622">
    <property type="component" value="Unassembled WGS sequence"/>
</dbReference>
<keyword evidence="3" id="KW-1185">Reference proteome</keyword>
<evidence type="ECO:0000256" key="1">
    <source>
        <dbReference type="SAM" id="MobiDB-lite"/>
    </source>
</evidence>
<evidence type="ECO:0000313" key="3">
    <source>
        <dbReference type="Proteomes" id="UP000177622"/>
    </source>
</evidence>
<reference evidence="2 3" key="1">
    <citation type="journal article" date="2016" name="Sci. Rep.">
        <title>Penicillium arizonense, a new, genome sequenced fungal species, reveals a high chemical diversity in secreted metabolites.</title>
        <authorList>
            <person name="Grijseels S."/>
            <person name="Nielsen J.C."/>
            <person name="Randelovic M."/>
            <person name="Nielsen J."/>
            <person name="Nielsen K.F."/>
            <person name="Workman M."/>
            <person name="Frisvad J.C."/>
        </authorList>
    </citation>
    <scope>NUCLEOTIDE SEQUENCE [LARGE SCALE GENOMIC DNA]</scope>
    <source>
        <strain evidence="2 3">CBS 141311</strain>
    </source>
</reference>